<dbReference type="OrthoDB" id="3257981at2759"/>
<dbReference type="Pfam" id="PF03659">
    <property type="entry name" value="Glyco_hydro_71"/>
    <property type="match status" value="1"/>
</dbReference>
<dbReference type="AlphaFoldDB" id="A0A284QN38"/>
<feature type="signal peptide" evidence="1">
    <location>
        <begin position="1"/>
        <end position="23"/>
    </location>
</feature>
<evidence type="ECO:0000256" key="1">
    <source>
        <dbReference type="SAM" id="SignalP"/>
    </source>
</evidence>
<sequence length="509" mass="54595">MPRIPSFHYLLVFLLPFLLAVLSAPIPHYNLSKRETTGEKLVFSHFMIGIVSNRNNASDYDADMQRAKSYGIDAFALNIGTDDYTDKQLGYAYESAANNDMKVFLSFDFNWWDPSDASGVGSKIAQFGSKPAQLTINGKVFVSSFSGDGLDITTVRSTAGLDLFVAPNFHPGEGDFSNLDGALNWMGWPSDGNNKAPQGGVDITVTDGDETYLTTVADKSLIAPASPWFSTHFGGEVTYSKNWVFPGDLLWYQRWNDILTSAPEYVEIVTWNDYGESHYVAPLSSPHTDDGGSKWVNDMPHNGWLEMAKPFISAYKAGSTSVSDYIKDDQLIYWYRPTPRDIDCDSTDTTMGPASNTSGNYFNGRPNGWETLADEVFVVSLLTANGTVTVNSGGTEYSYDAPAGASAFSVPMGLGAQAFALTRGGNAVVNDTSLKEIVSECIYGIYNFNAYVGTVPAGDPDSLQADGLAALTTGLAVACEATPSLPATAPATVAVTATGTPTPAPTASV</sequence>
<keyword evidence="3" id="KW-1185">Reference proteome</keyword>
<dbReference type="InterPro" id="IPR005197">
    <property type="entry name" value="Glyco_hydro_71"/>
</dbReference>
<evidence type="ECO:0000313" key="3">
    <source>
        <dbReference type="Proteomes" id="UP000219338"/>
    </source>
</evidence>
<dbReference type="STRING" id="47428.A0A284QN38"/>
<accession>A0A284QN38</accession>
<feature type="chain" id="PRO_5012786523" evidence="1">
    <location>
        <begin position="24"/>
        <end position="509"/>
    </location>
</feature>
<reference evidence="3" key="1">
    <citation type="journal article" date="2017" name="Nat. Ecol. Evol.">
        <title>Genome expansion and lineage-specific genetic innovations in the forest pathogenic fungi Armillaria.</title>
        <authorList>
            <person name="Sipos G."/>
            <person name="Prasanna A.N."/>
            <person name="Walter M.C."/>
            <person name="O'Connor E."/>
            <person name="Balint B."/>
            <person name="Krizsan K."/>
            <person name="Kiss B."/>
            <person name="Hess J."/>
            <person name="Varga T."/>
            <person name="Slot J."/>
            <person name="Riley R."/>
            <person name="Boka B."/>
            <person name="Rigling D."/>
            <person name="Barry K."/>
            <person name="Lee J."/>
            <person name="Mihaltcheva S."/>
            <person name="LaButti K."/>
            <person name="Lipzen A."/>
            <person name="Waldron R."/>
            <person name="Moloney N.M."/>
            <person name="Sperisen C."/>
            <person name="Kredics L."/>
            <person name="Vagvoelgyi C."/>
            <person name="Patrignani A."/>
            <person name="Fitzpatrick D."/>
            <person name="Nagy I."/>
            <person name="Doyle S."/>
            <person name="Anderson J.B."/>
            <person name="Grigoriev I.V."/>
            <person name="Gueldener U."/>
            <person name="Muensterkoetter M."/>
            <person name="Nagy L.G."/>
        </authorList>
    </citation>
    <scope>NUCLEOTIDE SEQUENCE [LARGE SCALE GENOMIC DNA]</scope>
    <source>
        <strain evidence="3">C18/9</strain>
    </source>
</reference>
<dbReference type="Proteomes" id="UP000219338">
    <property type="component" value="Unassembled WGS sequence"/>
</dbReference>
<dbReference type="GO" id="GO:0051118">
    <property type="term" value="F:glucan endo-1,3-alpha-glucosidase activity"/>
    <property type="evidence" value="ECO:0007669"/>
    <property type="project" value="InterPro"/>
</dbReference>
<keyword evidence="1" id="KW-0732">Signal</keyword>
<dbReference type="Gene3D" id="3.20.20.80">
    <property type="entry name" value="Glycosidases"/>
    <property type="match status" value="1"/>
</dbReference>
<dbReference type="CDD" id="cd11577">
    <property type="entry name" value="GH71"/>
    <property type="match status" value="1"/>
</dbReference>
<proteinExistence type="predicted"/>
<protein>
    <submittedName>
        <fullName evidence="2">Probable alpha-1,3-glucanase/mutanase</fullName>
    </submittedName>
</protein>
<dbReference type="OMA" id="IVYWFRP"/>
<gene>
    <name evidence="2" type="ORF">ARMOST_01139</name>
</gene>
<name>A0A284QN38_ARMOS</name>
<organism evidence="2 3">
    <name type="scientific">Armillaria ostoyae</name>
    <name type="common">Armillaria root rot fungus</name>
    <dbReference type="NCBI Taxonomy" id="47428"/>
    <lineage>
        <taxon>Eukaryota</taxon>
        <taxon>Fungi</taxon>
        <taxon>Dikarya</taxon>
        <taxon>Basidiomycota</taxon>
        <taxon>Agaricomycotina</taxon>
        <taxon>Agaricomycetes</taxon>
        <taxon>Agaricomycetidae</taxon>
        <taxon>Agaricales</taxon>
        <taxon>Marasmiineae</taxon>
        <taxon>Physalacriaceae</taxon>
        <taxon>Armillaria</taxon>
    </lineage>
</organism>
<dbReference type="EMBL" id="FUEG01000001">
    <property type="protein sequence ID" value="SJK97883.1"/>
    <property type="molecule type" value="Genomic_DNA"/>
</dbReference>
<evidence type="ECO:0000313" key="2">
    <source>
        <dbReference type="EMBL" id="SJK97883.1"/>
    </source>
</evidence>